<evidence type="ECO:0000256" key="4">
    <source>
        <dbReference type="ARBA" id="ARBA00023054"/>
    </source>
</evidence>
<comment type="similarity">
    <text evidence="2 6">Belongs to the ATPase inhibitor family.</text>
</comment>
<evidence type="ECO:0000256" key="2">
    <source>
        <dbReference type="ARBA" id="ARBA00010901"/>
    </source>
</evidence>
<dbReference type="SUPFAM" id="SSF64602">
    <property type="entry name" value="F1 ATPase inhibitor, IF1, C-terminal domain"/>
    <property type="match status" value="2"/>
</dbReference>
<dbReference type="InterPro" id="IPR007648">
    <property type="entry name" value="ATPase_inhibitor_mt"/>
</dbReference>
<dbReference type="Proteomes" id="UP001527925">
    <property type="component" value="Unassembled WGS sequence"/>
</dbReference>
<comment type="caution">
    <text evidence="8">The sequence shown here is derived from an EMBL/GenBank/DDBJ whole genome shotgun (WGS) entry which is preliminary data.</text>
</comment>
<keyword evidence="4" id="KW-0175">Coiled coil</keyword>
<evidence type="ECO:0000256" key="7">
    <source>
        <dbReference type="SAM" id="MobiDB-lite"/>
    </source>
</evidence>
<keyword evidence="5" id="KW-0496">Mitochondrion</keyword>
<accession>A0ABR4NE44</accession>
<comment type="subcellular location">
    <subcellularLocation>
        <location evidence="1">Mitochondrion</location>
    </subcellularLocation>
</comment>
<organism evidence="8 9">
    <name type="scientific">Polyrhizophydium stewartii</name>
    <dbReference type="NCBI Taxonomy" id="2732419"/>
    <lineage>
        <taxon>Eukaryota</taxon>
        <taxon>Fungi</taxon>
        <taxon>Fungi incertae sedis</taxon>
        <taxon>Chytridiomycota</taxon>
        <taxon>Chytridiomycota incertae sedis</taxon>
        <taxon>Chytridiomycetes</taxon>
        <taxon>Rhizophydiales</taxon>
        <taxon>Rhizophydiales incertae sedis</taxon>
        <taxon>Polyrhizophydium</taxon>
    </lineage>
</organism>
<evidence type="ECO:0000256" key="6">
    <source>
        <dbReference type="RuleBase" id="RU368087"/>
    </source>
</evidence>
<comment type="function">
    <text evidence="6">Inhibits the enzyme activity of ATPase.</text>
</comment>
<gene>
    <name evidence="8" type="ORF">HK105_202648</name>
</gene>
<evidence type="ECO:0000313" key="9">
    <source>
        <dbReference type="Proteomes" id="UP001527925"/>
    </source>
</evidence>
<keyword evidence="9" id="KW-1185">Reference proteome</keyword>
<proteinExistence type="inferred from homology"/>
<evidence type="ECO:0000256" key="3">
    <source>
        <dbReference type="ARBA" id="ARBA00022946"/>
    </source>
</evidence>
<feature type="compositionally biased region" description="Basic and acidic residues" evidence="7">
    <location>
        <begin position="117"/>
        <end position="145"/>
    </location>
</feature>
<sequence>MFRITSTTRSAAAAVAAARTHVPTAAYSGSVRAAGGSFASRESAEEERYAHEQELAALRKLKAELAKREAALAQKLGEPAPPAQEQSEHHFSEASLGATTVDSSWGGAVRTGGGSLGKKEAAAEAQYIHDHEREKLEQLRKQQKH</sequence>
<dbReference type="Pfam" id="PF04568">
    <property type="entry name" value="IATP"/>
    <property type="match status" value="2"/>
</dbReference>
<name>A0ABR4NE44_9FUNG</name>
<dbReference type="PANTHER" id="PTHR48417">
    <property type="entry name" value="ATP SYNTHASE F1 SUBUNIT EPSILON"/>
    <property type="match status" value="1"/>
</dbReference>
<feature type="region of interest" description="Disordered" evidence="7">
    <location>
        <begin position="75"/>
        <end position="145"/>
    </location>
</feature>
<protein>
    <recommendedName>
        <fullName evidence="6">ATPase inhibitor, mitochondrial</fullName>
    </recommendedName>
</protein>
<dbReference type="Gene3D" id="1.20.5.500">
    <property type="entry name" value="Single helix bin"/>
    <property type="match status" value="2"/>
</dbReference>
<evidence type="ECO:0000256" key="1">
    <source>
        <dbReference type="ARBA" id="ARBA00004173"/>
    </source>
</evidence>
<dbReference type="EMBL" id="JADGIZ020000009">
    <property type="protein sequence ID" value="KAL2917775.1"/>
    <property type="molecule type" value="Genomic_DNA"/>
</dbReference>
<evidence type="ECO:0000313" key="8">
    <source>
        <dbReference type="EMBL" id="KAL2917775.1"/>
    </source>
</evidence>
<reference evidence="8 9" key="1">
    <citation type="submission" date="2023-09" db="EMBL/GenBank/DDBJ databases">
        <title>Pangenome analysis of Batrachochytrium dendrobatidis and related Chytrids.</title>
        <authorList>
            <person name="Yacoub M.N."/>
            <person name="Stajich J.E."/>
            <person name="James T.Y."/>
        </authorList>
    </citation>
    <scope>NUCLEOTIDE SEQUENCE [LARGE SCALE GENOMIC DNA]</scope>
    <source>
        <strain evidence="8 9">JEL0888</strain>
    </source>
</reference>
<evidence type="ECO:0000256" key="5">
    <source>
        <dbReference type="ARBA" id="ARBA00023128"/>
    </source>
</evidence>
<dbReference type="PANTHER" id="PTHR48417:SF1">
    <property type="entry name" value="ATP SYNTHASE F1 SUBUNIT EPSILON"/>
    <property type="match status" value="1"/>
</dbReference>
<keyword evidence="3" id="KW-0809">Transit peptide</keyword>